<gene>
    <name evidence="2" type="ORF">EAI_00948</name>
</gene>
<protein>
    <submittedName>
        <fullName evidence="2">Uncharacterized protein</fullName>
    </submittedName>
</protein>
<feature type="compositionally biased region" description="Polar residues" evidence="1">
    <location>
        <begin position="65"/>
        <end position="81"/>
    </location>
</feature>
<keyword evidence="3" id="KW-1185">Reference proteome</keyword>
<organism evidence="3">
    <name type="scientific">Harpegnathos saltator</name>
    <name type="common">Jerdon's jumping ant</name>
    <dbReference type="NCBI Taxonomy" id="610380"/>
    <lineage>
        <taxon>Eukaryota</taxon>
        <taxon>Metazoa</taxon>
        <taxon>Ecdysozoa</taxon>
        <taxon>Arthropoda</taxon>
        <taxon>Hexapoda</taxon>
        <taxon>Insecta</taxon>
        <taxon>Pterygota</taxon>
        <taxon>Neoptera</taxon>
        <taxon>Endopterygota</taxon>
        <taxon>Hymenoptera</taxon>
        <taxon>Apocrita</taxon>
        <taxon>Aculeata</taxon>
        <taxon>Formicoidea</taxon>
        <taxon>Formicidae</taxon>
        <taxon>Ponerinae</taxon>
        <taxon>Ponerini</taxon>
        <taxon>Harpegnathos</taxon>
    </lineage>
</organism>
<accession>E2BHP6</accession>
<reference evidence="2 3" key="1">
    <citation type="journal article" date="2010" name="Science">
        <title>Genomic comparison of the ants Camponotus floridanus and Harpegnathos saltator.</title>
        <authorList>
            <person name="Bonasio R."/>
            <person name="Zhang G."/>
            <person name="Ye C."/>
            <person name="Mutti N.S."/>
            <person name="Fang X."/>
            <person name="Qin N."/>
            <person name="Donahue G."/>
            <person name="Yang P."/>
            <person name="Li Q."/>
            <person name="Li C."/>
            <person name="Zhang P."/>
            <person name="Huang Z."/>
            <person name="Berger S.L."/>
            <person name="Reinberg D."/>
            <person name="Wang J."/>
            <person name="Liebig J."/>
        </authorList>
    </citation>
    <scope>NUCLEOTIDE SEQUENCE [LARGE SCALE GENOMIC DNA]</scope>
    <source>
        <strain evidence="2 3">R22 G/1</strain>
    </source>
</reference>
<feature type="region of interest" description="Disordered" evidence="1">
    <location>
        <begin position="38"/>
        <end position="81"/>
    </location>
</feature>
<feature type="compositionally biased region" description="Basic and acidic residues" evidence="1">
    <location>
        <begin position="44"/>
        <end position="60"/>
    </location>
</feature>
<proteinExistence type="predicted"/>
<dbReference type="Proteomes" id="UP000008237">
    <property type="component" value="Unassembled WGS sequence"/>
</dbReference>
<sequence>MNDKWSLQRVFLCPNDSETKQPRRAARIGAKHVVFVLPSDQDEPEARWHESRRDHEEHAKGIKRSTPSTMTHAGSRQSGPT</sequence>
<dbReference type="AlphaFoldDB" id="E2BHP6"/>
<evidence type="ECO:0000313" key="3">
    <source>
        <dbReference type="Proteomes" id="UP000008237"/>
    </source>
</evidence>
<evidence type="ECO:0000313" key="2">
    <source>
        <dbReference type="EMBL" id="EFN84794.1"/>
    </source>
</evidence>
<dbReference type="InParanoid" id="E2BHP6"/>
<evidence type="ECO:0000256" key="1">
    <source>
        <dbReference type="SAM" id="MobiDB-lite"/>
    </source>
</evidence>
<dbReference type="EMBL" id="GL448322">
    <property type="protein sequence ID" value="EFN84794.1"/>
    <property type="molecule type" value="Genomic_DNA"/>
</dbReference>
<name>E2BHP6_HARSA</name>